<evidence type="ECO:0000256" key="1">
    <source>
        <dbReference type="ARBA" id="ARBA00012344"/>
    </source>
</evidence>
<evidence type="ECO:0000256" key="2">
    <source>
        <dbReference type="ARBA" id="ARBA00023239"/>
    </source>
</evidence>
<accession>A0ABS9W4A4</accession>
<evidence type="ECO:0000313" key="4">
    <source>
        <dbReference type="Proteomes" id="UP001201985"/>
    </source>
</evidence>
<dbReference type="Pfam" id="PF04752">
    <property type="entry name" value="ChaC"/>
    <property type="match status" value="1"/>
</dbReference>
<keyword evidence="4" id="KW-1185">Reference proteome</keyword>
<sequence>MDQDVASPPPMRSITRETLLDGSLLAAVRATPGLTLRSDAEMAATLAESLAARPSGAPVWVFGYGSLMWNPSFHFAEQRRATLQGWQRRFCMWLRAGRASAEHPGLMLALDRGGHTDGVAFRLAAGTEEQELRLVWMREMAAVGYLAQWVTLHTAEGPVAAITFVADRAQDTYADGLDDAESAARIAEATGPLGSCAEYLMQTVEHLDGMGLQDEGLDRIRRLVAQRTG</sequence>
<dbReference type="Proteomes" id="UP001201985">
    <property type="component" value="Unassembled WGS sequence"/>
</dbReference>
<dbReference type="SUPFAM" id="SSF110857">
    <property type="entry name" value="Gamma-glutamyl cyclotransferase-like"/>
    <property type="match status" value="1"/>
</dbReference>
<evidence type="ECO:0000313" key="3">
    <source>
        <dbReference type="EMBL" id="MCI0754117.1"/>
    </source>
</evidence>
<dbReference type="InterPro" id="IPR006840">
    <property type="entry name" value="ChaC"/>
</dbReference>
<protein>
    <recommendedName>
        <fullName evidence="1">glutathione-specific gamma-glutamylcyclotransferase</fullName>
        <ecNumber evidence="1">4.3.2.7</ecNumber>
    </recommendedName>
</protein>
<reference evidence="3 4" key="1">
    <citation type="submission" date="2022-03" db="EMBL/GenBank/DDBJ databases">
        <title>Complete genome analysis of Roseomonas KG 17.1 : a prolific producer of plant growth promoters.</title>
        <authorList>
            <person name="Saadouli I."/>
            <person name="Najjari A."/>
            <person name="Mosbah A."/>
            <person name="Ouzari H.I."/>
        </authorList>
    </citation>
    <scope>NUCLEOTIDE SEQUENCE [LARGE SCALE GENOMIC DNA]</scope>
    <source>
        <strain evidence="3 4">KG17-1</strain>
    </source>
</reference>
<dbReference type="PANTHER" id="PTHR12192">
    <property type="entry name" value="CATION TRANSPORT PROTEIN CHAC-RELATED"/>
    <property type="match status" value="1"/>
</dbReference>
<gene>
    <name evidence="3" type="ORF">MON41_10150</name>
</gene>
<name>A0ABS9W4A4_9PROT</name>
<dbReference type="EMBL" id="JALBUU010000004">
    <property type="protein sequence ID" value="MCI0754117.1"/>
    <property type="molecule type" value="Genomic_DNA"/>
</dbReference>
<dbReference type="InterPro" id="IPR013024">
    <property type="entry name" value="GGCT-like"/>
</dbReference>
<proteinExistence type="predicted"/>
<dbReference type="InterPro" id="IPR036568">
    <property type="entry name" value="GGCT-like_sf"/>
</dbReference>
<organism evidence="3 4">
    <name type="scientific">Teichococcus vastitatis</name>
    <dbReference type="NCBI Taxonomy" id="2307076"/>
    <lineage>
        <taxon>Bacteria</taxon>
        <taxon>Pseudomonadati</taxon>
        <taxon>Pseudomonadota</taxon>
        <taxon>Alphaproteobacteria</taxon>
        <taxon>Acetobacterales</taxon>
        <taxon>Roseomonadaceae</taxon>
        <taxon>Roseomonas</taxon>
    </lineage>
</organism>
<dbReference type="PANTHER" id="PTHR12192:SF2">
    <property type="entry name" value="GLUTATHIONE-SPECIFIC GAMMA-GLUTAMYLCYCLOTRANSFERASE 2"/>
    <property type="match status" value="1"/>
</dbReference>
<dbReference type="CDD" id="cd06661">
    <property type="entry name" value="GGCT_like"/>
    <property type="match status" value="1"/>
</dbReference>
<dbReference type="RefSeq" id="WP_120005594.1">
    <property type="nucleotide sequence ID" value="NZ_JALBUU010000004.1"/>
</dbReference>
<keyword evidence="2" id="KW-0456">Lyase</keyword>
<dbReference type="EC" id="4.3.2.7" evidence="1"/>
<comment type="caution">
    <text evidence="3">The sequence shown here is derived from an EMBL/GenBank/DDBJ whole genome shotgun (WGS) entry which is preliminary data.</text>
</comment>
<dbReference type="Gene3D" id="3.10.490.10">
    <property type="entry name" value="Gamma-glutamyl cyclotransferase-like"/>
    <property type="match status" value="1"/>
</dbReference>